<protein>
    <submittedName>
        <fullName evidence="1">Uncharacterized protein</fullName>
    </submittedName>
</protein>
<proteinExistence type="predicted"/>
<dbReference type="RefSeq" id="XP_067492434.1">
    <property type="nucleotide sequence ID" value="XM_067634358.1"/>
</dbReference>
<accession>A0A437A7F1</accession>
<reference evidence="1 2" key="1">
    <citation type="submission" date="2019-01" db="EMBL/GenBank/DDBJ databases">
        <title>Intercellular communication is required for trap formation in the nematode-trapping fungus Duddingtonia flagrans.</title>
        <authorList>
            <person name="Youssar L."/>
            <person name="Wernet V."/>
            <person name="Hensel N."/>
            <person name="Hildebrandt H.-G."/>
            <person name="Fischer R."/>
        </authorList>
    </citation>
    <scope>NUCLEOTIDE SEQUENCE [LARGE SCALE GENOMIC DNA]</scope>
    <source>
        <strain evidence="1 2">CBS H-5679</strain>
    </source>
</reference>
<gene>
    <name evidence="1" type="ORF">DFL_005143</name>
</gene>
<name>A0A437A7F1_ARTFL</name>
<dbReference type="EMBL" id="SAEB01000006">
    <property type="protein sequence ID" value="RVD86890.1"/>
    <property type="molecule type" value="Genomic_DNA"/>
</dbReference>
<dbReference type="AlphaFoldDB" id="A0A437A7F1"/>
<keyword evidence="2" id="KW-1185">Reference proteome</keyword>
<evidence type="ECO:0000313" key="1">
    <source>
        <dbReference type="EMBL" id="RVD86890.1"/>
    </source>
</evidence>
<evidence type="ECO:0000313" key="2">
    <source>
        <dbReference type="Proteomes" id="UP000283090"/>
    </source>
</evidence>
<sequence length="68" mass="7472">MAAAIITPSPIWIFPVILTTGGTTQAGAGTTLREPDVQVRAIERIVREQKPKEDKAWFYGTGKAFKKI</sequence>
<dbReference type="VEuPathDB" id="FungiDB:DFL_005143"/>
<comment type="caution">
    <text evidence="1">The sequence shown here is derived from an EMBL/GenBank/DDBJ whole genome shotgun (WGS) entry which is preliminary data.</text>
</comment>
<organism evidence="1 2">
    <name type="scientific">Arthrobotrys flagrans</name>
    <name type="common">Nematode-trapping fungus</name>
    <name type="synonym">Trichothecium flagrans</name>
    <dbReference type="NCBI Taxonomy" id="97331"/>
    <lineage>
        <taxon>Eukaryota</taxon>
        <taxon>Fungi</taxon>
        <taxon>Dikarya</taxon>
        <taxon>Ascomycota</taxon>
        <taxon>Pezizomycotina</taxon>
        <taxon>Orbiliomycetes</taxon>
        <taxon>Orbiliales</taxon>
        <taxon>Orbiliaceae</taxon>
        <taxon>Arthrobotrys</taxon>
    </lineage>
</organism>
<dbReference type="GeneID" id="93587454"/>
<dbReference type="Proteomes" id="UP000283090">
    <property type="component" value="Unassembled WGS sequence"/>
</dbReference>